<sequence length="461" mass="53028">MKKENINKIINHLYKYGTYKIDSNLSVKKFYNKYIDTFKLPSSTDGESSIGKILEIQPVSSFYKTISTDRRSTSSNAKKILLQPHDKRFKALIKDMQLSLIKQLHIIQEIIDKHNIFCTDDTIDIMCSDISENDINEILELIKQTEVKSAVDENKIKEKSEDIELKFESQKSLTDDVHRNLYPRTKRKCSVLSNDVDNKRNDSSKQKENIGSMDAKDTNECSTSTATSQFCEEERNNTSGINNSFSDKNILEMILQLPAPESKKLTKDSSDDQIDKKLALAPALHKKQITHNNNSAITNDDVSKLEDFSCIHKIECLIENKTDLNVMYKEKTFIDNNETITSKDKVFRISGRKDLHLRPFEKKIKTNQITTISRNNSKQKQDNYNLCKKMVTETLPIAEKLQVPIYLCNMEAKSTPPASVPSFNVKRLKEMSKDKYKEKLNVKVPSAKNYADLLKRSRTQK</sequence>
<name>A0A0F9ZE66_9MICR</name>
<dbReference type="EMBL" id="JPQZ01000011">
    <property type="protein sequence ID" value="KKO75819.1"/>
    <property type="molecule type" value="Genomic_DNA"/>
</dbReference>
<comment type="caution">
    <text evidence="2">The sequence shown here is derived from an EMBL/GenBank/DDBJ whole genome shotgun (WGS) entry which is preliminary data.</text>
</comment>
<dbReference type="AlphaFoldDB" id="A0A0F9ZE66"/>
<dbReference type="GeneID" id="36318647"/>
<keyword evidence="3" id="KW-1185">Reference proteome</keyword>
<organism evidence="2 3">
    <name type="scientific">Vairimorpha ceranae</name>
    <dbReference type="NCBI Taxonomy" id="40302"/>
    <lineage>
        <taxon>Eukaryota</taxon>
        <taxon>Fungi</taxon>
        <taxon>Fungi incertae sedis</taxon>
        <taxon>Microsporidia</taxon>
        <taxon>Nosematidae</taxon>
        <taxon>Vairimorpha</taxon>
    </lineage>
</organism>
<evidence type="ECO:0000313" key="3">
    <source>
        <dbReference type="Proteomes" id="UP000034350"/>
    </source>
</evidence>
<feature type="compositionally biased region" description="Basic and acidic residues" evidence="1">
    <location>
        <begin position="196"/>
        <end position="219"/>
    </location>
</feature>
<reference evidence="2 3" key="1">
    <citation type="journal article" date="2015" name="Environ. Microbiol.">
        <title>Genome analyses suggest the presence of polyploidy and recent human-driven expansions in eight global populations of the honeybee pathogen Nosema ceranae.</title>
        <authorList>
            <person name="Pelin A."/>
            <person name="Selman M."/>
            <person name="Aris-Brosou S."/>
            <person name="Farinelli L."/>
            <person name="Corradi N."/>
        </authorList>
    </citation>
    <scope>NUCLEOTIDE SEQUENCE [LARGE SCALE GENOMIC DNA]</scope>
    <source>
        <strain evidence="2 3">PA08 1199</strain>
    </source>
</reference>
<dbReference type="RefSeq" id="XP_024331561.1">
    <property type="nucleotide sequence ID" value="XM_024473750.1"/>
</dbReference>
<accession>A0A0F9ZE66</accession>
<evidence type="ECO:0000313" key="2">
    <source>
        <dbReference type="EMBL" id="KKO75819.1"/>
    </source>
</evidence>
<gene>
    <name evidence="2" type="ORF">AAJ76_1100030560</name>
</gene>
<feature type="region of interest" description="Disordered" evidence="1">
    <location>
        <begin position="192"/>
        <end position="221"/>
    </location>
</feature>
<protein>
    <submittedName>
        <fullName evidence="2">Uncharacterized protein</fullName>
    </submittedName>
</protein>
<evidence type="ECO:0000256" key="1">
    <source>
        <dbReference type="SAM" id="MobiDB-lite"/>
    </source>
</evidence>
<dbReference type="VEuPathDB" id="MicrosporidiaDB:AAJ76_1100030560"/>
<dbReference type="Proteomes" id="UP000034350">
    <property type="component" value="Unassembled WGS sequence"/>
</dbReference>
<dbReference type="VEuPathDB" id="MicrosporidiaDB:G9O61_00g014430"/>
<proteinExistence type="predicted"/>